<dbReference type="Proteomes" id="UP000183760">
    <property type="component" value="Unassembled WGS sequence"/>
</dbReference>
<evidence type="ECO:0000313" key="5">
    <source>
        <dbReference type="Proteomes" id="UP000183760"/>
    </source>
</evidence>
<protein>
    <recommendedName>
        <fullName evidence="7">DUF541 domain-containing protein</fullName>
    </recommendedName>
</protein>
<reference evidence="3 6" key="2">
    <citation type="submission" date="2019-07" db="EMBL/GenBank/DDBJ databases">
        <title>Whole genome shotgun sequence of Myxococcus fulvus NBRC 100333.</title>
        <authorList>
            <person name="Hosoyama A."/>
            <person name="Uohara A."/>
            <person name="Ohji S."/>
            <person name="Ichikawa N."/>
        </authorList>
    </citation>
    <scope>NUCLEOTIDE SEQUENCE [LARGE SCALE GENOMIC DNA]</scope>
    <source>
        <strain evidence="3 6">NBRC 100333</strain>
    </source>
</reference>
<sequence length="254" mass="27226">MLHARPVRSWLLTAVLLATMGASAQPQPQPVSQARPAVDPSTRTLRVEGTGEVKAQPDEAFIDLAVETLEKTAKAAGEQNAKKMEKVIAALTSAGIPRKEIQTRNYSVYPDYGPPAPNETEPKLRGYRVSNVVSVHLTELSRVGSVLDQALAAGANRVDQVRFGLARQDAVQGEALRQAVARARKSAEVLAAALNVKLGAVVDASTVTEPPQLYPARFAMAEMASDARVATPIQPEEQTVQAKVTLIYVIESAR</sequence>
<comment type="caution">
    <text evidence="3">The sequence shown here is derived from an EMBL/GenBank/DDBJ whole genome shotgun (WGS) entry which is preliminary data.</text>
</comment>
<name>A0A511TG07_MYXFU</name>
<dbReference type="EMBL" id="FOIB01000016">
    <property type="protein sequence ID" value="SEU40854.1"/>
    <property type="molecule type" value="Genomic_DNA"/>
</dbReference>
<keyword evidence="5" id="KW-1185">Reference proteome</keyword>
<dbReference type="PANTHER" id="PTHR34387">
    <property type="entry name" value="SLR1258 PROTEIN"/>
    <property type="match status" value="1"/>
</dbReference>
<feature type="compositionally biased region" description="Low complexity" evidence="1">
    <location>
        <begin position="23"/>
        <end position="38"/>
    </location>
</feature>
<evidence type="ECO:0000256" key="2">
    <source>
        <dbReference type="SAM" id="SignalP"/>
    </source>
</evidence>
<dbReference type="Gene3D" id="3.30.70.2970">
    <property type="entry name" value="Protein of unknown function (DUF541), domain 2"/>
    <property type="match status" value="1"/>
</dbReference>
<dbReference type="EMBL" id="BJXR01000074">
    <property type="protein sequence ID" value="GEN13106.1"/>
    <property type="molecule type" value="Genomic_DNA"/>
</dbReference>
<evidence type="ECO:0008006" key="7">
    <source>
        <dbReference type="Google" id="ProtNLM"/>
    </source>
</evidence>
<dbReference type="STRING" id="1334629.MFUL124B02_41675"/>
<dbReference type="GO" id="GO:0006974">
    <property type="term" value="P:DNA damage response"/>
    <property type="evidence" value="ECO:0007669"/>
    <property type="project" value="TreeGrafter"/>
</dbReference>
<feature type="chain" id="PRO_5022705106" description="DUF541 domain-containing protein" evidence="2">
    <location>
        <begin position="25"/>
        <end position="254"/>
    </location>
</feature>
<evidence type="ECO:0000313" key="3">
    <source>
        <dbReference type="EMBL" id="GEN13106.1"/>
    </source>
</evidence>
<reference evidence="4 5" key="1">
    <citation type="submission" date="2016-10" db="EMBL/GenBank/DDBJ databases">
        <authorList>
            <person name="Varghese N."/>
            <person name="Submissions S."/>
        </authorList>
    </citation>
    <scope>NUCLEOTIDE SEQUENCE [LARGE SCALE GENOMIC DNA]</scope>
    <source>
        <strain evidence="4 5">DSM 16525</strain>
    </source>
</reference>
<evidence type="ECO:0000313" key="6">
    <source>
        <dbReference type="Proteomes" id="UP000321514"/>
    </source>
</evidence>
<keyword evidence="2" id="KW-0732">Signal</keyword>
<dbReference type="Gene3D" id="3.30.110.170">
    <property type="entry name" value="Protein of unknown function (DUF541), domain 1"/>
    <property type="match status" value="1"/>
</dbReference>
<dbReference type="Proteomes" id="UP000321514">
    <property type="component" value="Unassembled WGS sequence"/>
</dbReference>
<dbReference type="OrthoDB" id="9813144at2"/>
<feature type="region of interest" description="Disordered" evidence="1">
    <location>
        <begin position="23"/>
        <end position="50"/>
    </location>
</feature>
<feature type="signal peptide" evidence="2">
    <location>
        <begin position="1"/>
        <end position="24"/>
    </location>
</feature>
<dbReference type="Pfam" id="PF04402">
    <property type="entry name" value="SIMPL"/>
    <property type="match status" value="1"/>
</dbReference>
<gene>
    <name evidence="3" type="ORF">MFU01_81430</name>
    <name evidence="4" type="ORF">SAMN05443572_11617</name>
</gene>
<dbReference type="AlphaFoldDB" id="A0A511TG07"/>
<evidence type="ECO:0000313" key="4">
    <source>
        <dbReference type="EMBL" id="SEU40854.1"/>
    </source>
</evidence>
<dbReference type="RefSeq" id="WP_074959117.1">
    <property type="nucleotide sequence ID" value="NZ_BJXR01000074.1"/>
</dbReference>
<dbReference type="InterPro" id="IPR052022">
    <property type="entry name" value="26kDa_periplasmic_antigen"/>
</dbReference>
<organism evidence="3 6">
    <name type="scientific">Myxococcus fulvus</name>
    <dbReference type="NCBI Taxonomy" id="33"/>
    <lineage>
        <taxon>Bacteria</taxon>
        <taxon>Pseudomonadati</taxon>
        <taxon>Myxococcota</taxon>
        <taxon>Myxococcia</taxon>
        <taxon>Myxococcales</taxon>
        <taxon>Cystobacterineae</taxon>
        <taxon>Myxococcaceae</taxon>
        <taxon>Myxococcus</taxon>
    </lineage>
</organism>
<evidence type="ECO:0000256" key="1">
    <source>
        <dbReference type="SAM" id="MobiDB-lite"/>
    </source>
</evidence>
<accession>A0A511TG07</accession>
<dbReference type="InterPro" id="IPR007497">
    <property type="entry name" value="SIMPL/DUF541"/>
</dbReference>
<proteinExistence type="predicted"/>
<dbReference type="PANTHER" id="PTHR34387:SF2">
    <property type="entry name" value="SLR1258 PROTEIN"/>
    <property type="match status" value="1"/>
</dbReference>